<dbReference type="PANTHER" id="PTHR37490:SF3">
    <property type="entry name" value="DUF3431 DOMAIN CONTAINING PROTEIN"/>
    <property type="match status" value="1"/>
</dbReference>
<evidence type="ECO:0000313" key="1">
    <source>
        <dbReference type="EMBL" id="RVX75221.1"/>
    </source>
</evidence>
<dbReference type="AlphaFoldDB" id="A0A438NHL2"/>
<dbReference type="VEuPathDB" id="FungiDB:PV10_00054"/>
<comment type="caution">
    <text evidence="1">The sequence shown here is derived from an EMBL/GenBank/DDBJ whole genome shotgun (WGS) entry which is preliminary data.</text>
</comment>
<evidence type="ECO:0008006" key="3">
    <source>
        <dbReference type="Google" id="ProtNLM"/>
    </source>
</evidence>
<proteinExistence type="predicted"/>
<accession>A0A438NHL2</accession>
<name>A0A438NHL2_EXOME</name>
<dbReference type="PANTHER" id="PTHR37490">
    <property type="entry name" value="EXPRESSED PROTEIN"/>
    <property type="match status" value="1"/>
</dbReference>
<dbReference type="InterPro" id="IPR021838">
    <property type="entry name" value="DUF3431"/>
</dbReference>
<gene>
    <name evidence="1" type="ORF">B0A52_00573</name>
</gene>
<dbReference type="Pfam" id="PF11913">
    <property type="entry name" value="DUF3431"/>
    <property type="match status" value="1"/>
</dbReference>
<evidence type="ECO:0000313" key="2">
    <source>
        <dbReference type="Proteomes" id="UP000288859"/>
    </source>
</evidence>
<sequence length="389" mass="45410">MRLLRRPSLTLTLLIIITIVLIQQLNFNPFSKRPYYGQTTQLYDPNVFEPGVAKPAGSNYSRVLVMGHLQSEDVSWVARELPELDTHIYVVDKPDPITSAHDPSRLPANKGHEAMVYLTYIIDHYTSLPDVVLFFHPHRVAWHNNVLLDLDTVKTIKLISSPHVVRQGYFNSRCHLDPGCPDWLHVDRPRWRWDLHRKPEEPVLTSELFRELHGPNQHTDPTWYPPVQLPAHISQPCCAQFAVSGNRIRARPRDFYIRYRDWILATALDDKTSGRLLEYSWQYMFTGNFEFCPNMHRCYCDGYGLCFEGDAGLEHWLRVLRVREKVDEKRVKLHDRGQADSEKYKALLAESNRLTDELDHLRELALIRGFDPRIRAQEVGRVWHEGDGF</sequence>
<dbReference type="Proteomes" id="UP000288859">
    <property type="component" value="Unassembled WGS sequence"/>
</dbReference>
<reference evidence="1 2" key="1">
    <citation type="submission" date="2017-03" db="EMBL/GenBank/DDBJ databases">
        <title>Genomes of endolithic fungi from Antarctica.</title>
        <authorList>
            <person name="Coleine C."/>
            <person name="Masonjones S."/>
            <person name="Stajich J.E."/>
        </authorList>
    </citation>
    <scope>NUCLEOTIDE SEQUENCE [LARGE SCALE GENOMIC DNA]</scope>
    <source>
        <strain evidence="1 2">CCFEE 6314</strain>
    </source>
</reference>
<organism evidence="1 2">
    <name type="scientific">Exophiala mesophila</name>
    <name type="common">Black yeast-like fungus</name>
    <dbReference type="NCBI Taxonomy" id="212818"/>
    <lineage>
        <taxon>Eukaryota</taxon>
        <taxon>Fungi</taxon>
        <taxon>Dikarya</taxon>
        <taxon>Ascomycota</taxon>
        <taxon>Pezizomycotina</taxon>
        <taxon>Eurotiomycetes</taxon>
        <taxon>Chaetothyriomycetidae</taxon>
        <taxon>Chaetothyriales</taxon>
        <taxon>Herpotrichiellaceae</taxon>
        <taxon>Exophiala</taxon>
    </lineage>
</organism>
<dbReference type="EMBL" id="NAJM01000002">
    <property type="protein sequence ID" value="RVX75221.1"/>
    <property type="molecule type" value="Genomic_DNA"/>
</dbReference>
<protein>
    <recommendedName>
        <fullName evidence="3">DUF3431 domain-containing protein</fullName>
    </recommendedName>
</protein>
<dbReference type="OrthoDB" id="426718at2759"/>